<name>A0ABP9K4V3_9SPHN</name>
<dbReference type="Pfam" id="PF11739">
    <property type="entry name" value="YdbH-like"/>
    <property type="match status" value="1"/>
</dbReference>
<evidence type="ECO:0000313" key="2">
    <source>
        <dbReference type="EMBL" id="GAA5051380.1"/>
    </source>
</evidence>
<feature type="region of interest" description="Disordered" evidence="1">
    <location>
        <begin position="1054"/>
        <end position="1073"/>
    </location>
</feature>
<dbReference type="RefSeq" id="WP_346032132.1">
    <property type="nucleotide sequence ID" value="NZ_BAABHV010000009.1"/>
</dbReference>
<reference evidence="3" key="1">
    <citation type="journal article" date="2019" name="Int. J. Syst. Evol. Microbiol.">
        <title>The Global Catalogue of Microorganisms (GCM) 10K type strain sequencing project: providing services to taxonomists for standard genome sequencing and annotation.</title>
        <authorList>
            <consortium name="The Broad Institute Genomics Platform"/>
            <consortium name="The Broad Institute Genome Sequencing Center for Infectious Disease"/>
            <person name="Wu L."/>
            <person name="Ma J."/>
        </authorList>
    </citation>
    <scope>NUCLEOTIDE SEQUENCE [LARGE SCALE GENOMIC DNA]</scope>
    <source>
        <strain evidence="3">JCM 18014</strain>
    </source>
</reference>
<gene>
    <name evidence="2" type="ORF">GCM10023208_11210</name>
</gene>
<comment type="caution">
    <text evidence="2">The sequence shown here is derived from an EMBL/GenBank/DDBJ whole genome shotgun (WGS) entry which is preliminary data.</text>
</comment>
<dbReference type="Proteomes" id="UP001500518">
    <property type="component" value="Unassembled WGS sequence"/>
</dbReference>
<evidence type="ECO:0008006" key="4">
    <source>
        <dbReference type="Google" id="ProtNLM"/>
    </source>
</evidence>
<protein>
    <recommendedName>
        <fullName evidence="4">Exoprotein</fullName>
    </recommendedName>
</protein>
<keyword evidence="3" id="KW-1185">Reference proteome</keyword>
<accession>A0ABP9K4V3</accession>
<proteinExistence type="predicted"/>
<dbReference type="EMBL" id="BAABHV010000009">
    <property type="protein sequence ID" value="GAA5051380.1"/>
    <property type="molecule type" value="Genomic_DNA"/>
</dbReference>
<dbReference type="InterPro" id="IPR021730">
    <property type="entry name" value="YdbH"/>
</dbReference>
<evidence type="ECO:0000313" key="3">
    <source>
        <dbReference type="Proteomes" id="UP001500518"/>
    </source>
</evidence>
<evidence type="ECO:0000256" key="1">
    <source>
        <dbReference type="SAM" id="MobiDB-lite"/>
    </source>
</evidence>
<organism evidence="2 3">
    <name type="scientific">Erythrobacter westpacificensis</name>
    <dbReference type="NCBI Taxonomy" id="1055231"/>
    <lineage>
        <taxon>Bacteria</taxon>
        <taxon>Pseudomonadati</taxon>
        <taxon>Pseudomonadota</taxon>
        <taxon>Alphaproteobacteria</taxon>
        <taxon>Sphingomonadales</taxon>
        <taxon>Erythrobacteraceae</taxon>
        <taxon>Erythrobacter/Porphyrobacter group</taxon>
        <taxon>Erythrobacter</taxon>
    </lineage>
</organism>
<sequence>MAVVVVLVALAVLWFRREEIADDFIADTFADRDIPAAYDVEQISPRRQVLTNVVIGDPRQPDLTVERIEVLIAPRLGLPDIREVRLTRPRLFGTYRNGQLSFGALDSFIFTGSDDPFEFPAMRLAIDDGRALIQTDYGRVGMKLAGSGHLRGGFEGELAVAAPELAIGDCAAEDATLYGRVAIDAERPEFRGPVRFAALECEGSGLEVRDAGVQLDLQAERNLVEFEGDLDFVAGAVAVADMQAALRGDGRFTWRDGDLNVRYDLAAADADTPWATIGSLAVEGRLRALDNFSQAEIEGEIAGEDLRMGPEVNDAIANAADATQGSLLAPLLNRVGLNLARDLRGSRLAATFNARQREGQASLSIPEARLRGGSGETLLALSRGQVMTGESGLPMFSGNFQTGGAGLPRIAGRMEQTPGGALELRMAMREYSAGGASLALADLRLLQGRGGELALNGRALASGEIPGGTVAGLEIPIDAILSANGTVSLWRGCRDLRFGSLTLANLRLGRESLTLCPPSGRPVLRYGANGLQFAAGVDSLDLAGELAETPIAVRSGPIGFAWPGALAASNLDIRLGPADSQQRFTITDLRADLTADDVGGEFSGADVLLASVPLDILDASGAWTYADDRLIITNGALQVEDREGVDRFEPLVARDASLTLFDNLITADAVLREPVLDRPITRVRIAHDLVTSAGHADLIVNELAFDDTFQPAPSYSQCRNGAAPELRPRGLTCLALGIVSDVQGSVSGTGRIDWDAQGVTSTGTFTTDGIDVAAPFGPVKGARGTIEFTDLLGLTTAPDQRLFVDAVNPGIEIYDGVVNYRISEGELLQLRGGSWPFMGGTLTMRPVDIRFGASEVRAYIMVIEGLEASQFVQNMELGNLAANGVFDGVVPIIFDENGNGRLENGVLTSRPPGGNVAYIGELTYEDMGFFANYAFSALRDLKYDRMEIFMDGPLTGELVTRVRFDGIGQGETAESNFVTRAVADLPIELRINIRAPFYQLITSLRSLYDPSAVRDPRSIGLVTEDGVRLQESVNQQTVDERDAAAEAEEERLLREALEQNDPDIQPQESEPVP</sequence>